<dbReference type="InterPro" id="IPR036390">
    <property type="entry name" value="WH_DNA-bd_sf"/>
</dbReference>
<keyword evidence="3 4" id="KW-0648">Protein biosynthesis</keyword>
<dbReference type="GO" id="GO:0033290">
    <property type="term" value="C:eukaryotic 48S preinitiation complex"/>
    <property type="evidence" value="ECO:0007669"/>
    <property type="project" value="UniProtKB-UniRule"/>
</dbReference>
<comment type="subunit">
    <text evidence="4">Component of the eukaryotic translation initiation factor 3 (eIF-3) complex.</text>
</comment>
<evidence type="ECO:0000256" key="4">
    <source>
        <dbReference type="HAMAP-Rule" id="MF_03010"/>
    </source>
</evidence>
<dbReference type="STRING" id="1882483.A0A317XHV7"/>
<dbReference type="Gene3D" id="1.25.40.250">
    <property type="entry name" value="ARM repeat, domain 1"/>
    <property type="match status" value="1"/>
</dbReference>
<dbReference type="GO" id="GO:0001732">
    <property type="term" value="P:formation of cytoplasmic translation initiation complex"/>
    <property type="evidence" value="ECO:0007669"/>
    <property type="project" value="UniProtKB-UniRule"/>
</dbReference>
<evidence type="ECO:0000259" key="6">
    <source>
        <dbReference type="PROSITE" id="PS50250"/>
    </source>
</evidence>
<dbReference type="EMBL" id="KZ819202">
    <property type="protein sequence ID" value="PWY97816.1"/>
    <property type="molecule type" value="Genomic_DNA"/>
</dbReference>
<feature type="region of interest" description="Disordered" evidence="5">
    <location>
        <begin position="115"/>
        <end position="140"/>
    </location>
</feature>
<dbReference type="GO" id="GO:0003743">
    <property type="term" value="F:translation initiation factor activity"/>
    <property type="evidence" value="ECO:0007669"/>
    <property type="project" value="UniProtKB-UniRule"/>
</dbReference>
<dbReference type="InParanoid" id="A0A317XHV7"/>
<dbReference type="InterPro" id="IPR000717">
    <property type="entry name" value="PCI_dom"/>
</dbReference>
<dbReference type="Pfam" id="PF10075">
    <property type="entry name" value="CSN8_PSD8_EIF3K"/>
    <property type="match status" value="1"/>
</dbReference>
<dbReference type="InterPro" id="IPR016020">
    <property type="entry name" value="Transl_init_fac_sub12_N_euk"/>
</dbReference>
<evidence type="ECO:0000256" key="5">
    <source>
        <dbReference type="SAM" id="MobiDB-lite"/>
    </source>
</evidence>
<evidence type="ECO:0000256" key="1">
    <source>
        <dbReference type="ARBA" id="ARBA00022490"/>
    </source>
</evidence>
<gene>
    <name evidence="7" type="ORF">BCV70DRAFT_194846</name>
</gene>
<dbReference type="SUPFAM" id="SSF48371">
    <property type="entry name" value="ARM repeat"/>
    <property type="match status" value="1"/>
</dbReference>
<dbReference type="InterPro" id="IPR033464">
    <property type="entry name" value="CSN8_PSD8_EIF3K"/>
</dbReference>
<protein>
    <recommendedName>
        <fullName evidence="4">Eukaryotic translation initiation factor 3 subunit K</fullName>
        <shortName evidence="4">eIF3k</shortName>
    </recommendedName>
    <alternativeName>
        <fullName evidence="4">eIF-3 p25</fullName>
    </alternativeName>
</protein>
<keyword evidence="1 4" id="KW-0963">Cytoplasm</keyword>
<dbReference type="OrthoDB" id="337745at2759"/>
<dbReference type="Gene3D" id="1.10.10.10">
    <property type="entry name" value="Winged helix-like DNA-binding domain superfamily/Winged helix DNA-binding domain"/>
    <property type="match status" value="1"/>
</dbReference>
<dbReference type="HAMAP" id="MF_03010">
    <property type="entry name" value="eIF3k"/>
    <property type="match status" value="1"/>
</dbReference>
<accession>A0A317XHV7</accession>
<dbReference type="InterPro" id="IPR016024">
    <property type="entry name" value="ARM-type_fold"/>
</dbReference>
<dbReference type="InterPro" id="IPR009374">
    <property type="entry name" value="eIF3k"/>
</dbReference>
<feature type="compositionally biased region" description="Acidic residues" evidence="5">
    <location>
        <begin position="123"/>
        <end position="132"/>
    </location>
</feature>
<keyword evidence="2 4" id="KW-0396">Initiation factor</keyword>
<comment type="subcellular location">
    <subcellularLocation>
        <location evidence="4">Cytoplasm</location>
    </subcellularLocation>
</comment>
<evidence type="ECO:0000313" key="8">
    <source>
        <dbReference type="Proteomes" id="UP000246740"/>
    </source>
</evidence>
<dbReference type="GO" id="GO:0006446">
    <property type="term" value="P:regulation of translational initiation"/>
    <property type="evidence" value="ECO:0007669"/>
    <property type="project" value="InterPro"/>
</dbReference>
<dbReference type="PANTHER" id="PTHR13022:SF0">
    <property type="entry name" value="EUKARYOTIC TRANSLATION INITIATION FACTOR 3 SUBUNIT K"/>
    <property type="match status" value="1"/>
</dbReference>
<dbReference type="PROSITE" id="PS50250">
    <property type="entry name" value="PCI"/>
    <property type="match status" value="1"/>
</dbReference>
<reference evidence="7 8" key="1">
    <citation type="journal article" date="2018" name="Mol. Biol. Evol.">
        <title>Broad Genomic Sampling Reveals a Smut Pathogenic Ancestry of the Fungal Clade Ustilaginomycotina.</title>
        <authorList>
            <person name="Kijpornyongpan T."/>
            <person name="Mondo S.J."/>
            <person name="Barry K."/>
            <person name="Sandor L."/>
            <person name="Lee J."/>
            <person name="Lipzen A."/>
            <person name="Pangilinan J."/>
            <person name="LaButti K."/>
            <person name="Hainaut M."/>
            <person name="Henrissat B."/>
            <person name="Grigoriev I.V."/>
            <person name="Spatafora J.W."/>
            <person name="Aime M.C."/>
        </authorList>
    </citation>
    <scope>NUCLEOTIDE SEQUENCE [LARGE SCALE GENOMIC DNA]</scope>
    <source>
        <strain evidence="7 8">MCA 3645</strain>
    </source>
</reference>
<keyword evidence="8" id="KW-1185">Reference proteome</keyword>
<evidence type="ECO:0000256" key="3">
    <source>
        <dbReference type="ARBA" id="ARBA00022917"/>
    </source>
</evidence>
<dbReference type="GO" id="GO:0043022">
    <property type="term" value="F:ribosome binding"/>
    <property type="evidence" value="ECO:0007669"/>
    <property type="project" value="InterPro"/>
</dbReference>
<dbReference type="SUPFAM" id="SSF46785">
    <property type="entry name" value="Winged helix' DNA-binding domain"/>
    <property type="match status" value="1"/>
</dbReference>
<dbReference type="GO" id="GO:0005852">
    <property type="term" value="C:eukaryotic translation initiation factor 3 complex"/>
    <property type="evidence" value="ECO:0007669"/>
    <property type="project" value="UniProtKB-UniRule"/>
</dbReference>
<name>A0A317XHV7_9BASI</name>
<evidence type="ECO:0000313" key="7">
    <source>
        <dbReference type="EMBL" id="PWY97816.1"/>
    </source>
</evidence>
<organism evidence="7 8">
    <name type="scientific">Testicularia cyperi</name>
    <dbReference type="NCBI Taxonomy" id="1882483"/>
    <lineage>
        <taxon>Eukaryota</taxon>
        <taxon>Fungi</taxon>
        <taxon>Dikarya</taxon>
        <taxon>Basidiomycota</taxon>
        <taxon>Ustilaginomycotina</taxon>
        <taxon>Ustilaginomycetes</taxon>
        <taxon>Ustilaginales</taxon>
        <taxon>Anthracoideaceae</taxon>
        <taxon>Testicularia</taxon>
    </lineage>
</organism>
<dbReference type="GO" id="GO:0003723">
    <property type="term" value="F:RNA binding"/>
    <property type="evidence" value="ECO:0007669"/>
    <property type="project" value="UniProtKB-UniRule"/>
</dbReference>
<dbReference type="PANTHER" id="PTHR13022">
    <property type="entry name" value="EUKARYOTIC TRANSLATION INITIATION FACTOR 3 SUBUNIT 11"/>
    <property type="match status" value="1"/>
</dbReference>
<comment type="similarity">
    <text evidence="4">Belongs to the eIF-3 subunit K family.</text>
</comment>
<dbReference type="Proteomes" id="UP000246740">
    <property type="component" value="Unassembled WGS sequence"/>
</dbReference>
<proteinExistence type="inferred from homology"/>
<dbReference type="InterPro" id="IPR036388">
    <property type="entry name" value="WH-like_DNA-bd_sf"/>
</dbReference>
<evidence type="ECO:0000256" key="2">
    <source>
        <dbReference type="ARBA" id="ARBA00022540"/>
    </source>
</evidence>
<dbReference type="GO" id="GO:0016282">
    <property type="term" value="C:eukaryotic 43S preinitiation complex"/>
    <property type="evidence" value="ECO:0007669"/>
    <property type="project" value="UniProtKB-UniRule"/>
</dbReference>
<feature type="domain" description="PCI" evidence="6">
    <location>
        <begin position="52"/>
        <end position="260"/>
    </location>
</feature>
<dbReference type="AlphaFoldDB" id="A0A317XHV7"/>
<comment type="function">
    <text evidence="4">Component of the eukaryotic translation initiation factor 3 (eIF-3) complex, which is involved in protein synthesis of a specialized repertoire of mRNAs and, together with other initiation factors, stimulates binding of mRNA and methionyl-tRNAi to the 40S ribosome. The eIF-3 complex specifically targets and initiates translation of a subset of mRNAs involved in cell proliferation.</text>
</comment>
<sequence length="280" mass="30650">MASETASASKWATPSSRPEHIEQLISGVDRYNPQNLDVLHDYLAQQLDDGTYDLLANLAILKLYQFNAADFNYVVVINILLKALVAAPFPDFSLCLALLGEAPLSTVPVKADKEASATAADDLPGDDDEDEVTEKPKEVASAGHLTDPLIVRLSQLSALLFQAKFRQFWTTLDSEDFSDVREYAAKIADFDNAARRVALNSVKGSFTAISEKRIGSYLNLSDSELASFINAQEGWKLENGTVAVPANPDNEIKATVIREEITLDQMTKFLAQAQSPLLRA</sequence>